<organism evidence="2">
    <name type="scientific">Propionibacterium freudenreichii subsp. freudenreichii</name>
    <dbReference type="NCBI Taxonomy" id="66712"/>
    <lineage>
        <taxon>Bacteria</taxon>
        <taxon>Bacillati</taxon>
        <taxon>Actinomycetota</taxon>
        <taxon>Actinomycetes</taxon>
        <taxon>Propionibacteriales</taxon>
        <taxon>Propionibacteriaceae</taxon>
        <taxon>Propionibacterium</taxon>
    </lineage>
</organism>
<dbReference type="RefSeq" id="WP_013162054.1">
    <property type="nucleotide sequence ID" value="NZ_HG975481.1"/>
</dbReference>
<gene>
    <name evidence="2" type="primary">arsR7</name>
    <name evidence="2" type="ORF">PFCIRM138_04495</name>
</gene>
<dbReference type="GO" id="GO:0032791">
    <property type="term" value="F:lead ion binding"/>
    <property type="evidence" value="ECO:0007669"/>
    <property type="project" value="TreeGrafter"/>
</dbReference>
<dbReference type="InterPro" id="IPR011991">
    <property type="entry name" value="ArsR-like_HTH"/>
</dbReference>
<name>A0A068VS56_PROFF</name>
<evidence type="ECO:0000313" key="2">
    <source>
        <dbReference type="EMBL" id="CEP27635.1"/>
    </source>
</evidence>
<dbReference type="InterPro" id="IPR036390">
    <property type="entry name" value="WH_DNA-bd_sf"/>
</dbReference>
<dbReference type="SUPFAM" id="SSF46785">
    <property type="entry name" value="Winged helix' DNA-binding domain"/>
    <property type="match status" value="1"/>
</dbReference>
<dbReference type="GO" id="GO:0046686">
    <property type="term" value="P:response to cadmium ion"/>
    <property type="evidence" value="ECO:0007669"/>
    <property type="project" value="TreeGrafter"/>
</dbReference>
<dbReference type="PANTHER" id="PTHR39168:SF2">
    <property type="entry name" value="HTH-TYPE TRANSCRIPTIONAL REGULATOR CMTR"/>
    <property type="match status" value="1"/>
</dbReference>
<dbReference type="GO" id="GO:0003677">
    <property type="term" value="F:DNA binding"/>
    <property type="evidence" value="ECO:0007669"/>
    <property type="project" value="TreeGrafter"/>
</dbReference>
<sequence length="116" mass="12616">MMIHETREQALARVGHALADPTRCRLLLAIVDGVVYPAQMAEHLELSRANVSNHLACLRDCGLVSATYEGRRVRYAIADAHLSAALVQLAQVALDVTPTDSCLNEADQPIELEARA</sequence>
<dbReference type="SMART" id="SM00418">
    <property type="entry name" value="HTH_ARSR"/>
    <property type="match status" value="1"/>
</dbReference>
<dbReference type="InterPro" id="IPR036388">
    <property type="entry name" value="WH-like_DNA-bd_sf"/>
</dbReference>
<dbReference type="GO" id="GO:0097063">
    <property type="term" value="F:cadmium ion sensor activity"/>
    <property type="evidence" value="ECO:0007669"/>
    <property type="project" value="TreeGrafter"/>
</dbReference>
<dbReference type="GO" id="GO:0003700">
    <property type="term" value="F:DNA-binding transcription factor activity"/>
    <property type="evidence" value="ECO:0007669"/>
    <property type="project" value="InterPro"/>
</dbReference>
<reference evidence="2" key="1">
    <citation type="submission" date="2014-08" db="EMBL/GenBank/DDBJ databases">
        <authorList>
            <person name="Falentin Helene"/>
        </authorList>
    </citation>
    <scope>NUCLEOTIDE SEQUENCE</scope>
</reference>
<accession>A0A068VS56</accession>
<dbReference type="AlphaFoldDB" id="A0A068VS56"/>
<dbReference type="CDD" id="cd00090">
    <property type="entry name" value="HTH_ARSR"/>
    <property type="match status" value="1"/>
</dbReference>
<dbReference type="Gene3D" id="1.10.10.10">
    <property type="entry name" value="Winged helix-like DNA-binding domain superfamily/Winged helix DNA-binding domain"/>
    <property type="match status" value="1"/>
</dbReference>
<dbReference type="PANTHER" id="PTHR39168">
    <property type="entry name" value="TRANSCRIPTIONAL REGULATOR-RELATED"/>
    <property type="match status" value="1"/>
</dbReference>
<dbReference type="GO" id="GO:0010288">
    <property type="term" value="P:response to lead ion"/>
    <property type="evidence" value="ECO:0007669"/>
    <property type="project" value="TreeGrafter"/>
</dbReference>
<dbReference type="InterPro" id="IPR052543">
    <property type="entry name" value="HTH_Metal-responsive_Reg"/>
</dbReference>
<protein>
    <submittedName>
        <fullName evidence="2">Transcriptional regulator ArsR</fullName>
    </submittedName>
</protein>
<dbReference type="NCBIfam" id="NF033788">
    <property type="entry name" value="HTH_metalloreg"/>
    <property type="match status" value="1"/>
</dbReference>
<dbReference type="Pfam" id="PF01022">
    <property type="entry name" value="HTH_5"/>
    <property type="match status" value="1"/>
</dbReference>
<dbReference type="EMBL" id="LM676439">
    <property type="protein sequence ID" value="CEP27635.1"/>
    <property type="molecule type" value="Genomic_DNA"/>
</dbReference>
<dbReference type="InterPro" id="IPR001845">
    <property type="entry name" value="HTH_ArsR_DNA-bd_dom"/>
</dbReference>
<dbReference type="PROSITE" id="PS50987">
    <property type="entry name" value="HTH_ARSR_2"/>
    <property type="match status" value="1"/>
</dbReference>
<evidence type="ECO:0000259" key="1">
    <source>
        <dbReference type="PROSITE" id="PS50987"/>
    </source>
</evidence>
<dbReference type="PRINTS" id="PR00778">
    <property type="entry name" value="HTHARSR"/>
</dbReference>
<feature type="domain" description="HTH arsR-type" evidence="1">
    <location>
        <begin position="3"/>
        <end position="97"/>
    </location>
</feature>
<dbReference type="GeneID" id="61221220"/>
<proteinExistence type="predicted"/>